<reference evidence="2" key="1">
    <citation type="submission" date="2013-05" db="EMBL/GenBank/DDBJ databases">
        <title>Genome assembly of Cystobacter fuscus DSM 2262.</title>
        <authorList>
            <person name="Sharma G."/>
            <person name="Khatri I."/>
            <person name="Kaur C."/>
            <person name="Mayilraj S."/>
            <person name="Subramanian S."/>
        </authorList>
    </citation>
    <scope>NUCLEOTIDE SEQUENCE [LARGE SCALE GENOMIC DNA]</scope>
    <source>
        <strain evidence="2">DSM 2262</strain>
    </source>
</reference>
<evidence type="ECO:0000256" key="1">
    <source>
        <dbReference type="SAM" id="MobiDB-lite"/>
    </source>
</evidence>
<proteinExistence type="predicted"/>
<dbReference type="AlphaFoldDB" id="S9P0D1"/>
<keyword evidence="3" id="KW-1185">Reference proteome</keyword>
<evidence type="ECO:0000313" key="3">
    <source>
        <dbReference type="Proteomes" id="UP000011682"/>
    </source>
</evidence>
<accession>S9P0D1</accession>
<gene>
    <name evidence="2" type="ORF">D187_008273</name>
</gene>
<sequence length="150" mass="17500">MTPILELSWFRRALLLPRPLSHRQTFHVFEYILPGRSPAPCEAWRRLQRPPDMQRTARSPSQMLCLWVRRLSLPACLWRGKLPGVLQRSGRGHRLADGGSGRGQSLDRQLGASPRRLIAELYRPRHRDKLIRGQERPDNRQARARCFTFC</sequence>
<dbReference type="EMBL" id="ANAH02000069">
    <property type="protein sequence ID" value="EPX55712.1"/>
    <property type="molecule type" value="Genomic_DNA"/>
</dbReference>
<organism evidence="2 3">
    <name type="scientific">Cystobacter fuscus (strain ATCC 25194 / DSM 2262 / NBRC 100088 / M29)</name>
    <dbReference type="NCBI Taxonomy" id="1242864"/>
    <lineage>
        <taxon>Bacteria</taxon>
        <taxon>Pseudomonadati</taxon>
        <taxon>Myxococcota</taxon>
        <taxon>Myxococcia</taxon>
        <taxon>Myxococcales</taxon>
        <taxon>Cystobacterineae</taxon>
        <taxon>Archangiaceae</taxon>
        <taxon>Cystobacter</taxon>
    </lineage>
</organism>
<comment type="caution">
    <text evidence="2">The sequence shown here is derived from an EMBL/GenBank/DDBJ whole genome shotgun (WGS) entry which is preliminary data.</text>
</comment>
<protein>
    <submittedName>
        <fullName evidence="2">Uncharacterized protein</fullName>
    </submittedName>
</protein>
<dbReference type="Proteomes" id="UP000011682">
    <property type="component" value="Unassembled WGS sequence"/>
</dbReference>
<feature type="region of interest" description="Disordered" evidence="1">
    <location>
        <begin position="89"/>
        <end position="109"/>
    </location>
</feature>
<name>S9P0D1_CYSF2</name>
<evidence type="ECO:0000313" key="2">
    <source>
        <dbReference type="EMBL" id="EPX55712.1"/>
    </source>
</evidence>